<dbReference type="InterPro" id="IPR028034">
    <property type="entry name" value="HU-CCDC81"/>
</dbReference>
<dbReference type="PANTHER" id="PTHR14362">
    <property type="entry name" value="COILED-COIL DOMAIN-CONTAINING PROTEIN 81"/>
    <property type="match status" value="1"/>
</dbReference>
<evidence type="ECO:0000259" key="3">
    <source>
        <dbReference type="Pfam" id="PF18289"/>
    </source>
</evidence>
<evidence type="ECO:0000313" key="4">
    <source>
        <dbReference type="EMBL" id="TMW69319.1"/>
    </source>
</evidence>
<evidence type="ECO:0000313" key="5">
    <source>
        <dbReference type="Proteomes" id="UP000794436"/>
    </source>
</evidence>
<evidence type="ECO:0000256" key="1">
    <source>
        <dbReference type="SAM" id="MobiDB-lite"/>
    </source>
</evidence>
<dbReference type="GO" id="GO:0005815">
    <property type="term" value="C:microtubule organizing center"/>
    <property type="evidence" value="ECO:0007669"/>
    <property type="project" value="TreeGrafter"/>
</dbReference>
<evidence type="ECO:0000259" key="2">
    <source>
        <dbReference type="Pfam" id="PF14908"/>
    </source>
</evidence>
<evidence type="ECO:0008006" key="6">
    <source>
        <dbReference type="Google" id="ProtNLM"/>
    </source>
</evidence>
<reference evidence="4" key="1">
    <citation type="submission" date="2019-03" db="EMBL/GenBank/DDBJ databases">
        <title>Long read genome sequence of the mycoparasitic Pythium oligandrum ATCC 38472 isolated from sugarbeet rhizosphere.</title>
        <authorList>
            <person name="Gaulin E."/>
        </authorList>
    </citation>
    <scope>NUCLEOTIDE SEQUENCE</scope>
    <source>
        <strain evidence="4">ATCC 38472_TT</strain>
    </source>
</reference>
<name>A0A8K1CU75_PYTOL</name>
<proteinExistence type="predicted"/>
<dbReference type="Proteomes" id="UP000794436">
    <property type="component" value="Unassembled WGS sequence"/>
</dbReference>
<feature type="compositionally biased region" description="Basic and acidic residues" evidence="1">
    <location>
        <begin position="224"/>
        <end position="236"/>
    </location>
</feature>
<feature type="compositionally biased region" description="Basic residues" evidence="1">
    <location>
        <begin position="237"/>
        <end position="251"/>
    </location>
</feature>
<feature type="compositionally biased region" description="Low complexity" evidence="1">
    <location>
        <begin position="258"/>
        <end position="273"/>
    </location>
</feature>
<feature type="domain" description="CCDC81 HU" evidence="3">
    <location>
        <begin position="95"/>
        <end position="169"/>
    </location>
</feature>
<feature type="domain" description="CCDC81 HU" evidence="2">
    <location>
        <begin position="10"/>
        <end position="84"/>
    </location>
</feature>
<feature type="compositionally biased region" description="Basic and acidic residues" evidence="1">
    <location>
        <begin position="291"/>
        <end position="313"/>
    </location>
</feature>
<accession>A0A8K1CU75</accession>
<dbReference type="PANTHER" id="PTHR14362:SF2">
    <property type="entry name" value="COILED-COIL DOMAIN-CONTAINING PROTEIN 81"/>
    <property type="match status" value="1"/>
</dbReference>
<comment type="caution">
    <text evidence="4">The sequence shown here is derived from an EMBL/GenBank/DDBJ whole genome shotgun (WGS) entry which is preliminary data.</text>
</comment>
<gene>
    <name evidence="4" type="ORF">Poli38472_001475</name>
</gene>
<dbReference type="Pfam" id="PF14908">
    <property type="entry name" value="HU-CCDC81_euk_1"/>
    <property type="match status" value="1"/>
</dbReference>
<sequence length="482" mass="54287">MASNGLLRECVQQLKSSKHDYEKVLGGSVEVVWQSVSSAIERHLRLKKGVGVPGLGKFSFIRDFQPLTPVFLLNDRFISSYGVSWKRPPPSLVIPIAELNMSVLGSEAGLPKDQVAQTLDAVCAFVGGRLQKGSASGRIPVGNVGFFQCEGKNLQFVFDPSFVKSLVQSSNDAKPNVKPAADPIKPTVQPNSVANRTSIAMTDAIGSISQLSLSRLVNEEPDSSSDKSSDQKNDKRDHHRHHKHKHRHSKSTPHLPLSTQSDTQTSTSTQSQQILPRFLMLDPLRAPPRHLTSDSKYARVQDSAYERETEDVKNRVARSAHEVEEIARRTKAAQLRYLQTKAEKSVLEREMNAFLHGQMEFKRNAKQQEDARRSSAMEYDAVKILPRDPIVTAAQRREVKLKLRRRLNDQVALKDDLAKQKRAVDQAESAYFLSKLQLHAAHEQEERAERQRIEREALVAGWTQQLAVRAQHEQLHPTRKHR</sequence>
<dbReference type="Pfam" id="PF18289">
    <property type="entry name" value="HU-CCDC81_euk_2"/>
    <property type="match status" value="1"/>
</dbReference>
<dbReference type="OrthoDB" id="125906at2759"/>
<feature type="region of interest" description="Disordered" evidence="1">
    <location>
        <begin position="216"/>
        <end position="313"/>
    </location>
</feature>
<feature type="region of interest" description="Disordered" evidence="1">
    <location>
        <begin position="172"/>
        <end position="192"/>
    </location>
</feature>
<organism evidence="4 5">
    <name type="scientific">Pythium oligandrum</name>
    <name type="common">Mycoparasitic fungus</name>
    <dbReference type="NCBI Taxonomy" id="41045"/>
    <lineage>
        <taxon>Eukaryota</taxon>
        <taxon>Sar</taxon>
        <taxon>Stramenopiles</taxon>
        <taxon>Oomycota</taxon>
        <taxon>Peronosporomycetes</taxon>
        <taxon>Pythiales</taxon>
        <taxon>Pythiaceae</taxon>
        <taxon>Pythium</taxon>
    </lineage>
</organism>
<dbReference type="InterPro" id="IPR040673">
    <property type="entry name" value="CCDC81_HU_dom_2"/>
</dbReference>
<protein>
    <recommendedName>
        <fullName evidence="6">CCDC81 HU domain-containing protein</fullName>
    </recommendedName>
</protein>
<dbReference type="AlphaFoldDB" id="A0A8K1CU75"/>
<dbReference type="InterPro" id="IPR026295">
    <property type="entry name" value="CCD81"/>
</dbReference>
<keyword evidence="5" id="KW-1185">Reference proteome</keyword>
<dbReference type="EMBL" id="SPLM01000001">
    <property type="protein sequence ID" value="TMW69319.1"/>
    <property type="molecule type" value="Genomic_DNA"/>
</dbReference>